<proteinExistence type="predicted"/>
<keyword evidence="2" id="KW-0614">Plasmid</keyword>
<keyword evidence="3" id="KW-1185">Reference proteome</keyword>
<reference evidence="2" key="1">
    <citation type="submission" date="2021-03" db="EMBL/GenBank/DDBJ databases">
        <title>Legionella lytica PCM 2298.</title>
        <authorList>
            <person name="Koper P."/>
        </authorList>
    </citation>
    <scope>NUCLEOTIDE SEQUENCE</scope>
    <source>
        <strain evidence="2">PCM 2298</strain>
        <plasmid evidence="2">pLlyPCM2298_1</plasmid>
    </source>
</reference>
<evidence type="ECO:0000313" key="2">
    <source>
        <dbReference type="EMBL" id="USQ15307.1"/>
    </source>
</evidence>
<gene>
    <name evidence="2" type="ORF">J2N86_15205</name>
</gene>
<sequence length="182" mass="19995">MGFFTDAKKKAKNFVNGVANEVAGKPQFYQYVEELVNEITAVQQSSSVAFEPEVADALKALKASLKTAIKKFDNETNAVHGLIGGGMHAVKYNKAFHDFCEASVNAIHQHQSTVMAAPGIWNKLKACINNVLEEYLGIKDALTVKESNVAASGDFKSRLDNVKTEGKEKMEEIEEKPYNPNI</sequence>
<accession>A0ABY4YDS8</accession>
<protein>
    <submittedName>
        <fullName evidence="2">Uncharacterized protein</fullName>
    </submittedName>
</protein>
<evidence type="ECO:0000256" key="1">
    <source>
        <dbReference type="SAM" id="MobiDB-lite"/>
    </source>
</evidence>
<organism evidence="2 3">
    <name type="scientific">Legionella lytica</name>
    <dbReference type="NCBI Taxonomy" id="96232"/>
    <lineage>
        <taxon>Bacteria</taxon>
        <taxon>Pseudomonadati</taxon>
        <taxon>Pseudomonadota</taxon>
        <taxon>Gammaproteobacteria</taxon>
        <taxon>Legionellales</taxon>
        <taxon>Legionellaceae</taxon>
        <taxon>Legionella</taxon>
    </lineage>
</organism>
<dbReference type="RefSeq" id="WP_252582545.1">
    <property type="nucleotide sequence ID" value="NZ_CP071528.1"/>
</dbReference>
<dbReference type="EMBL" id="CP071528">
    <property type="protein sequence ID" value="USQ15307.1"/>
    <property type="molecule type" value="Genomic_DNA"/>
</dbReference>
<geneLocation type="plasmid" evidence="2 3">
    <name>pLlyPCM2298_1</name>
</geneLocation>
<dbReference type="Proteomes" id="UP001057474">
    <property type="component" value="Plasmid pLlyPCM2298_1"/>
</dbReference>
<feature type="region of interest" description="Disordered" evidence="1">
    <location>
        <begin position="162"/>
        <end position="182"/>
    </location>
</feature>
<name>A0ABY4YDS8_9GAMM</name>
<evidence type="ECO:0000313" key="3">
    <source>
        <dbReference type="Proteomes" id="UP001057474"/>
    </source>
</evidence>